<accession>A0A9X3AGE9</accession>
<protein>
    <submittedName>
        <fullName evidence="1">DUF2461 domain-containing protein</fullName>
    </submittedName>
</protein>
<proteinExistence type="predicted"/>
<evidence type="ECO:0000313" key="1">
    <source>
        <dbReference type="EMBL" id="MCS7478260.1"/>
    </source>
</evidence>
<name>A0A9X3AGE9_9PSEU</name>
<dbReference type="PANTHER" id="PTHR36452:SF1">
    <property type="entry name" value="DUF2461 DOMAIN-CONTAINING PROTEIN"/>
    <property type="match status" value="1"/>
</dbReference>
<keyword evidence="2" id="KW-1185">Reference proteome</keyword>
<dbReference type="AlphaFoldDB" id="A0A9X3AGE9"/>
<dbReference type="PIRSF" id="PIRSF028451">
    <property type="entry name" value="UCP028451"/>
    <property type="match status" value="1"/>
</dbReference>
<evidence type="ECO:0000313" key="2">
    <source>
        <dbReference type="Proteomes" id="UP001141259"/>
    </source>
</evidence>
<comment type="caution">
    <text evidence="1">The sequence shown here is derived from an EMBL/GenBank/DDBJ whole genome shotgun (WGS) entry which is preliminary data.</text>
</comment>
<dbReference type="InterPro" id="IPR015996">
    <property type="entry name" value="UCP028451"/>
</dbReference>
<organism evidence="1 2">
    <name type="scientific">Umezawaea endophytica</name>
    <dbReference type="NCBI Taxonomy" id="1654476"/>
    <lineage>
        <taxon>Bacteria</taxon>
        <taxon>Bacillati</taxon>
        <taxon>Actinomycetota</taxon>
        <taxon>Actinomycetes</taxon>
        <taxon>Pseudonocardiales</taxon>
        <taxon>Pseudonocardiaceae</taxon>
        <taxon>Umezawaea</taxon>
    </lineage>
</organism>
<dbReference type="InterPro" id="IPR012808">
    <property type="entry name" value="CHP02453"/>
</dbReference>
<sequence length="217" mass="24482">MEFSGFGEHAIDFFDGLEADNSKVYWEANKGTYQQDVRAPMLELLAGLAPEFGDGKVFRPFRDVRFSKDKTPYKTHCGGVVEQGRGGGAYYVQVGVEGLLVGGGSFAMASDQLARFRTAVDDDRRGRELEKILAKLEKSGWEIRGDRLKTKPRGVDPEHPRIELLKHRTVYAAKVWPPDDTLHEPGCGKRVVTSWRQLKAFNEWCVDHVGVSEKPWR</sequence>
<gene>
    <name evidence="1" type="ORF">NZH93_15480</name>
</gene>
<dbReference type="EMBL" id="JANYMP010000006">
    <property type="protein sequence ID" value="MCS7478260.1"/>
    <property type="molecule type" value="Genomic_DNA"/>
</dbReference>
<dbReference type="Proteomes" id="UP001141259">
    <property type="component" value="Unassembled WGS sequence"/>
</dbReference>
<dbReference type="RefSeq" id="WP_259623758.1">
    <property type="nucleotide sequence ID" value="NZ_JANYMP010000006.1"/>
</dbReference>
<dbReference type="NCBIfam" id="TIGR02453">
    <property type="entry name" value="TIGR02453 family protein"/>
    <property type="match status" value="1"/>
</dbReference>
<dbReference type="Pfam" id="PF09365">
    <property type="entry name" value="DUF2461"/>
    <property type="match status" value="1"/>
</dbReference>
<reference evidence="1" key="1">
    <citation type="submission" date="2022-08" db="EMBL/GenBank/DDBJ databases">
        <authorList>
            <person name="Tistechok S."/>
            <person name="Samborskyy M."/>
            <person name="Roman I."/>
        </authorList>
    </citation>
    <scope>NUCLEOTIDE SEQUENCE</scope>
    <source>
        <strain evidence="1">DSM 103496</strain>
    </source>
</reference>
<dbReference type="PANTHER" id="PTHR36452">
    <property type="entry name" value="CHROMOSOME 12, WHOLE GENOME SHOTGUN SEQUENCE"/>
    <property type="match status" value="1"/>
</dbReference>